<dbReference type="EnsemblProtists" id="EOD10797">
    <property type="protein sequence ID" value="EOD10797"/>
    <property type="gene ID" value="EMIHUDRAFT_54229"/>
</dbReference>
<dbReference type="KEGG" id="ehx:EMIHUDRAFT_54248"/>
<evidence type="ECO:0000259" key="7">
    <source>
        <dbReference type="PROSITE" id="PS50237"/>
    </source>
</evidence>
<keyword evidence="5 6" id="KW-0833">Ubl conjugation pathway</keyword>
<dbReference type="InterPro" id="IPR000569">
    <property type="entry name" value="HECT_dom"/>
</dbReference>
<name>A0A0D3IHR2_EMIH1</name>
<comment type="pathway">
    <text evidence="2">Protein modification; protein ubiquitination.</text>
</comment>
<evidence type="ECO:0000256" key="1">
    <source>
        <dbReference type="ARBA" id="ARBA00000885"/>
    </source>
</evidence>
<dbReference type="EnsemblProtists" id="EOD05220">
    <property type="protein sequence ID" value="EOD05220"/>
    <property type="gene ID" value="EMIHUDRAFT_54235"/>
</dbReference>
<dbReference type="KEGG" id="ehx:EMIHUDRAFT_54229"/>
<evidence type="ECO:0000313" key="8">
    <source>
        <dbReference type="EnsemblProtists" id="EOD10797"/>
    </source>
</evidence>
<evidence type="ECO:0000256" key="3">
    <source>
        <dbReference type="ARBA" id="ARBA00012485"/>
    </source>
</evidence>
<keyword evidence="4" id="KW-0808">Transferase</keyword>
<dbReference type="InterPro" id="IPR035983">
    <property type="entry name" value="Hect_E3_ubiquitin_ligase"/>
</dbReference>
<evidence type="ECO:0000313" key="9">
    <source>
        <dbReference type="Proteomes" id="UP000013827"/>
    </source>
</evidence>
<dbReference type="KEGG" id="ehx:EMIHUDRAFT_54235"/>
<dbReference type="HOGENOM" id="CLU_002173_9_2_1"/>
<dbReference type="STRING" id="2903.R1BMA0"/>
<evidence type="ECO:0000256" key="4">
    <source>
        <dbReference type="ARBA" id="ARBA00022679"/>
    </source>
</evidence>
<dbReference type="PROSITE" id="PS50237">
    <property type="entry name" value="HECT"/>
    <property type="match status" value="1"/>
</dbReference>
<dbReference type="Gene3D" id="3.30.2160.10">
    <property type="entry name" value="Hect, E3 ligase catalytic domain"/>
    <property type="match status" value="1"/>
</dbReference>
<dbReference type="SMART" id="SM00119">
    <property type="entry name" value="HECTc"/>
    <property type="match status" value="1"/>
</dbReference>
<organism evidence="8 9">
    <name type="scientific">Emiliania huxleyi (strain CCMP1516)</name>
    <dbReference type="NCBI Taxonomy" id="280463"/>
    <lineage>
        <taxon>Eukaryota</taxon>
        <taxon>Haptista</taxon>
        <taxon>Haptophyta</taxon>
        <taxon>Prymnesiophyceae</taxon>
        <taxon>Isochrysidales</taxon>
        <taxon>Noelaerhabdaceae</taxon>
        <taxon>Emiliania</taxon>
    </lineage>
</organism>
<dbReference type="eggNOG" id="KOG0939">
    <property type="taxonomic scope" value="Eukaryota"/>
</dbReference>
<reference evidence="8" key="2">
    <citation type="submission" date="2024-10" db="UniProtKB">
        <authorList>
            <consortium name="EnsemblProtists"/>
        </authorList>
    </citation>
    <scope>IDENTIFICATION</scope>
</reference>
<comment type="catalytic activity">
    <reaction evidence="1">
        <text>S-ubiquitinyl-[E2 ubiquitin-conjugating enzyme]-L-cysteine + [acceptor protein]-L-lysine = [E2 ubiquitin-conjugating enzyme]-L-cysteine + N(6)-ubiquitinyl-[acceptor protein]-L-lysine.</text>
        <dbReference type="EC" id="2.3.2.26"/>
    </reaction>
</comment>
<dbReference type="EC" id="2.3.2.26" evidence="3"/>
<evidence type="ECO:0000256" key="6">
    <source>
        <dbReference type="PROSITE-ProRule" id="PRU00104"/>
    </source>
</evidence>
<dbReference type="InterPro" id="IPR050409">
    <property type="entry name" value="E3_ubiq-protein_ligase"/>
</dbReference>
<dbReference type="Gene3D" id="3.90.1750.10">
    <property type="entry name" value="Hect, E3 ligase catalytic domains"/>
    <property type="match status" value="1"/>
</dbReference>
<dbReference type="GO" id="GO:0016567">
    <property type="term" value="P:protein ubiquitination"/>
    <property type="evidence" value="ECO:0007669"/>
    <property type="project" value="TreeGrafter"/>
</dbReference>
<protein>
    <recommendedName>
        <fullName evidence="3">HECT-type E3 ubiquitin transferase</fullName>
        <ecNumber evidence="3">2.3.2.26</ecNumber>
    </recommendedName>
</protein>
<dbReference type="Pfam" id="PF00632">
    <property type="entry name" value="HECT"/>
    <property type="match status" value="1"/>
</dbReference>
<dbReference type="PANTHER" id="PTHR11254:SF440">
    <property type="entry name" value="E3 UBIQUITIN-PROTEIN LIGASE NEDD-4"/>
    <property type="match status" value="1"/>
</dbReference>
<evidence type="ECO:0000256" key="2">
    <source>
        <dbReference type="ARBA" id="ARBA00004906"/>
    </source>
</evidence>
<dbReference type="EnsemblProtists" id="EOD22383">
    <property type="protein sequence ID" value="EOD22383"/>
    <property type="gene ID" value="EMIHUDRAFT_54248"/>
</dbReference>
<dbReference type="GO" id="GO:0005737">
    <property type="term" value="C:cytoplasm"/>
    <property type="evidence" value="ECO:0007669"/>
    <property type="project" value="TreeGrafter"/>
</dbReference>
<dbReference type="Proteomes" id="UP000013827">
    <property type="component" value="Unassembled WGS sequence"/>
</dbReference>
<reference evidence="9" key="1">
    <citation type="journal article" date="2013" name="Nature">
        <title>Pan genome of the phytoplankton Emiliania underpins its global distribution.</title>
        <authorList>
            <person name="Read B.A."/>
            <person name="Kegel J."/>
            <person name="Klute M.J."/>
            <person name="Kuo A."/>
            <person name="Lefebvre S.C."/>
            <person name="Maumus F."/>
            <person name="Mayer C."/>
            <person name="Miller J."/>
            <person name="Monier A."/>
            <person name="Salamov A."/>
            <person name="Young J."/>
            <person name="Aguilar M."/>
            <person name="Claverie J.M."/>
            <person name="Frickenhaus S."/>
            <person name="Gonzalez K."/>
            <person name="Herman E.K."/>
            <person name="Lin Y.C."/>
            <person name="Napier J."/>
            <person name="Ogata H."/>
            <person name="Sarno A.F."/>
            <person name="Shmutz J."/>
            <person name="Schroeder D."/>
            <person name="de Vargas C."/>
            <person name="Verret F."/>
            <person name="von Dassow P."/>
            <person name="Valentin K."/>
            <person name="Van de Peer Y."/>
            <person name="Wheeler G."/>
            <person name="Dacks J.B."/>
            <person name="Delwiche C.F."/>
            <person name="Dyhrman S.T."/>
            <person name="Glockner G."/>
            <person name="John U."/>
            <person name="Richards T."/>
            <person name="Worden A.Z."/>
            <person name="Zhang X."/>
            <person name="Grigoriev I.V."/>
            <person name="Allen A.E."/>
            <person name="Bidle K."/>
            <person name="Borodovsky M."/>
            <person name="Bowler C."/>
            <person name="Brownlee C."/>
            <person name="Cock J.M."/>
            <person name="Elias M."/>
            <person name="Gladyshev V.N."/>
            <person name="Groth M."/>
            <person name="Guda C."/>
            <person name="Hadaegh A."/>
            <person name="Iglesias-Rodriguez M.D."/>
            <person name="Jenkins J."/>
            <person name="Jones B.M."/>
            <person name="Lawson T."/>
            <person name="Leese F."/>
            <person name="Lindquist E."/>
            <person name="Lobanov A."/>
            <person name="Lomsadze A."/>
            <person name="Malik S.B."/>
            <person name="Marsh M.E."/>
            <person name="Mackinder L."/>
            <person name="Mock T."/>
            <person name="Mueller-Roeber B."/>
            <person name="Pagarete A."/>
            <person name="Parker M."/>
            <person name="Probert I."/>
            <person name="Quesneville H."/>
            <person name="Raines C."/>
            <person name="Rensing S.A."/>
            <person name="Riano-Pachon D.M."/>
            <person name="Richier S."/>
            <person name="Rokitta S."/>
            <person name="Shiraiwa Y."/>
            <person name="Soanes D.M."/>
            <person name="van der Giezen M."/>
            <person name="Wahlund T.M."/>
            <person name="Williams B."/>
            <person name="Wilson W."/>
            <person name="Wolfe G."/>
            <person name="Wurch L.L."/>
        </authorList>
    </citation>
    <scope>NUCLEOTIDE SEQUENCE</scope>
</reference>
<dbReference type="SUPFAM" id="SSF56204">
    <property type="entry name" value="Hect, E3 ligase catalytic domain"/>
    <property type="match status" value="1"/>
</dbReference>
<proteinExistence type="predicted"/>
<evidence type="ECO:0000256" key="5">
    <source>
        <dbReference type="ARBA" id="ARBA00022786"/>
    </source>
</evidence>
<accession>A0A0D3IHR2</accession>
<dbReference type="PaxDb" id="2903-EOD05220"/>
<dbReference type="PANTHER" id="PTHR11254">
    <property type="entry name" value="HECT DOMAIN UBIQUITIN-PROTEIN LIGASE"/>
    <property type="match status" value="1"/>
</dbReference>
<dbReference type="Gene3D" id="3.30.2410.10">
    <property type="entry name" value="Hect, E3 ligase catalytic domain"/>
    <property type="match status" value="1"/>
</dbReference>
<dbReference type="GO" id="GO:0061630">
    <property type="term" value="F:ubiquitin protein ligase activity"/>
    <property type="evidence" value="ECO:0007669"/>
    <property type="project" value="UniProtKB-EC"/>
</dbReference>
<dbReference type="GO" id="GO:0006511">
    <property type="term" value="P:ubiquitin-dependent protein catabolic process"/>
    <property type="evidence" value="ECO:0007669"/>
    <property type="project" value="TreeGrafter"/>
</dbReference>
<feature type="domain" description="HECT" evidence="7">
    <location>
        <begin position="1"/>
        <end position="325"/>
    </location>
</feature>
<keyword evidence="9" id="KW-1185">Reference proteome</keyword>
<feature type="active site" description="Glycyl thioester intermediate" evidence="6">
    <location>
        <position position="302"/>
    </location>
</feature>
<dbReference type="OMA" id="LDYLMCG"/>
<dbReference type="AlphaFoldDB" id="A0A0D3IHR2"/>
<sequence>MDVRYQGEAAAGDALRREWFEQATAEMVDPRRGLFLASQDGLRPNPHSASSAGEDHLSYFALLGRICGLALYHRETVGVAWSHAFLKAVFGYPLSFDDLASVDPALHQSQRTLLAMPAEDLGAMCLCFEVDGDEAVIYEESSKRRRATELKPGGADEPVTAANVEEYLRLYAQHKLLGAVEPQVAAFRAGLAVFLDGRPFASLRTCCTVQLLLCGEAAIDVDDWERHTRYDPPEYAHSRGVAWFWRAVPAERAQLLFFATGATRPPATGFASLMGYRGAEQRFTVACIGGGATGRLPTASACFNRLYLPEYCCEAHLRAKLRLAL</sequence>